<dbReference type="AlphaFoldDB" id="A0A820QVW8"/>
<proteinExistence type="predicted"/>
<evidence type="ECO:0000313" key="1">
    <source>
        <dbReference type="EMBL" id="CAF4426444.1"/>
    </source>
</evidence>
<dbReference type="Proteomes" id="UP000663844">
    <property type="component" value="Unassembled WGS sequence"/>
</dbReference>
<sequence>VKDIFTQRSELLARITQDQIVRVLIEDSGMISIVSCNTESLESRNAMFMWFQLFIEVLFRMHHKSNARQELIDVCKEQYQNNSEELSIINEFEKTYKTKNAIWWYTRECCLYRILNKALRNQNFDLLFALRFFITDL</sequence>
<reference evidence="1" key="1">
    <citation type="submission" date="2021-02" db="EMBL/GenBank/DDBJ databases">
        <authorList>
            <person name="Nowell W R."/>
        </authorList>
    </citation>
    <scope>NUCLEOTIDE SEQUENCE</scope>
</reference>
<gene>
    <name evidence="1" type="ORF">OXD698_LOCUS52960</name>
</gene>
<dbReference type="EMBL" id="CAJOAZ010029595">
    <property type="protein sequence ID" value="CAF4426444.1"/>
    <property type="molecule type" value="Genomic_DNA"/>
</dbReference>
<feature type="non-terminal residue" evidence="1">
    <location>
        <position position="137"/>
    </location>
</feature>
<accession>A0A820QVW8</accession>
<protein>
    <submittedName>
        <fullName evidence="1">Uncharacterized protein</fullName>
    </submittedName>
</protein>
<evidence type="ECO:0000313" key="2">
    <source>
        <dbReference type="Proteomes" id="UP000663844"/>
    </source>
</evidence>
<organism evidence="1 2">
    <name type="scientific">Adineta steineri</name>
    <dbReference type="NCBI Taxonomy" id="433720"/>
    <lineage>
        <taxon>Eukaryota</taxon>
        <taxon>Metazoa</taxon>
        <taxon>Spiralia</taxon>
        <taxon>Gnathifera</taxon>
        <taxon>Rotifera</taxon>
        <taxon>Eurotatoria</taxon>
        <taxon>Bdelloidea</taxon>
        <taxon>Adinetida</taxon>
        <taxon>Adinetidae</taxon>
        <taxon>Adineta</taxon>
    </lineage>
</organism>
<feature type="non-terminal residue" evidence="1">
    <location>
        <position position="1"/>
    </location>
</feature>
<name>A0A820QVW8_9BILA</name>
<comment type="caution">
    <text evidence="1">The sequence shown here is derived from an EMBL/GenBank/DDBJ whole genome shotgun (WGS) entry which is preliminary data.</text>
</comment>